<dbReference type="Gene3D" id="2.60.120.260">
    <property type="entry name" value="Galactose-binding domain-like"/>
    <property type="match status" value="2"/>
</dbReference>
<protein>
    <submittedName>
        <fullName evidence="6">Glycoside hydrolase family 5</fullName>
    </submittedName>
</protein>
<dbReference type="InterPro" id="IPR001547">
    <property type="entry name" value="Glyco_hydro_5"/>
</dbReference>
<evidence type="ECO:0000256" key="3">
    <source>
        <dbReference type="SAM" id="MobiDB-lite"/>
    </source>
</evidence>
<reference evidence="6 7" key="1">
    <citation type="submission" date="2018-02" db="EMBL/GenBank/DDBJ databases">
        <title>Comparative genomes isolates from brazilian mangrove.</title>
        <authorList>
            <person name="Araujo J.E."/>
            <person name="Taketani R.G."/>
            <person name="Silva M.C.P."/>
            <person name="Loureco M.V."/>
            <person name="Andreote F.D."/>
        </authorList>
    </citation>
    <scope>NUCLEOTIDE SEQUENCE [LARGE SCALE GENOMIC DNA]</scope>
    <source>
        <strain evidence="6 7">Nap-Phe MGV</strain>
    </source>
</reference>
<dbReference type="Proteomes" id="UP000237819">
    <property type="component" value="Unassembled WGS sequence"/>
</dbReference>
<name>A0A2S8GFT1_9BACT</name>
<feature type="chain" id="PRO_5015399767" evidence="4">
    <location>
        <begin position="32"/>
        <end position="748"/>
    </location>
</feature>
<accession>A0A2S8GFT1</accession>
<dbReference type="PROSITE" id="PS00659">
    <property type="entry name" value="GLYCOSYL_HYDROL_F5"/>
    <property type="match status" value="1"/>
</dbReference>
<evidence type="ECO:0000256" key="4">
    <source>
        <dbReference type="SAM" id="SignalP"/>
    </source>
</evidence>
<dbReference type="OrthoDB" id="9800475at2"/>
<evidence type="ECO:0000259" key="5">
    <source>
        <dbReference type="Pfam" id="PF00150"/>
    </source>
</evidence>
<evidence type="ECO:0000256" key="1">
    <source>
        <dbReference type="ARBA" id="ARBA00022801"/>
    </source>
</evidence>
<evidence type="ECO:0000313" key="6">
    <source>
        <dbReference type="EMBL" id="PQO43111.1"/>
    </source>
</evidence>
<keyword evidence="1 6" id="KW-0378">Hydrolase</keyword>
<keyword evidence="2" id="KW-0326">Glycosidase</keyword>
<dbReference type="RefSeq" id="WP_105338324.1">
    <property type="nucleotide sequence ID" value="NZ_PUHZ01000024.1"/>
</dbReference>
<comment type="caution">
    <text evidence="6">The sequence shown here is derived from an EMBL/GenBank/DDBJ whole genome shotgun (WGS) entry which is preliminary data.</text>
</comment>
<evidence type="ECO:0000313" key="7">
    <source>
        <dbReference type="Proteomes" id="UP000237819"/>
    </source>
</evidence>
<dbReference type="InterPro" id="IPR017853">
    <property type="entry name" value="GH"/>
</dbReference>
<feature type="signal peptide" evidence="4">
    <location>
        <begin position="1"/>
        <end position="31"/>
    </location>
</feature>
<dbReference type="PANTHER" id="PTHR34142:SF1">
    <property type="entry name" value="GLYCOSIDE HYDROLASE FAMILY 5 DOMAIN-CONTAINING PROTEIN"/>
    <property type="match status" value="1"/>
</dbReference>
<sequence>MLRLFSSPSLRARQVIFAILCLSCVASSVIAATGESLKANGDFETDADGDHWPDGWPTLKAGASWETEADNHFLRLSSTGPGEMVMLYQEIPVPAGVEAIEMTWKQRISDLKVGKQSWFDARILLEFLNADRKKVTPTPGAPASRKDTDGWVEKQISFLVPEGAKSLKFMPSLFQVESGKFDLDDIVLKSVDPQPLREKAAQDLAARQAKQESDAKKRRDKAAAQFAKEGNLISNGDFETDAKQDGWPDNWGKLKVGGSYEAEDGNHYLRMFSTTPGEMVLEYRTIDIPADVEALELTWRQRVTGLKKGEAPHFDARIMFDWLGIDGKKVTPSPGPTYTTKDTSGWVEKRHAFLVPKDALTLVMMPSLFQVKAGTYEIDDLVLKPTSAAPLLAAAKLRAEEQAFKFVPREEPKKENWPSPLHVVGNRLHDADGNEVWLQGVNAGGLETLPQDTQPIKSTVVAIEDWHANCIRLPMNEAFWYGKSAYQTDGGAGYRDIIDQIITLAANRGAYVAVDLHRFRAPKQEHADFWKDFATLYKDHPAVLFDVFNEPHGISWEVWRNGGFVGTKEGTDESAFLTDEEKKKNQGFESVGMQGLVDAVRSTGAKNIVIAGGMSWCNDLSGITQGYALDDHDGNGIMYSWHTYHWHKDWEKKMLATSEKHPIFLGEVGADVTKFSFIPDADQEDPYTWVPDMLGFIQKHKLNWTGWCFHPKSSPIMISDWKYTPTPFWGKFAKEALEGKQFELKRTR</sequence>
<proteinExistence type="predicted"/>
<dbReference type="InterPro" id="IPR018087">
    <property type="entry name" value="Glyco_hydro_5_CS"/>
</dbReference>
<gene>
    <name evidence="6" type="ORF">C5Y93_25715</name>
</gene>
<dbReference type="SUPFAM" id="SSF51445">
    <property type="entry name" value="(Trans)glycosidases"/>
    <property type="match status" value="1"/>
</dbReference>
<keyword evidence="4" id="KW-0732">Signal</keyword>
<dbReference type="Gene3D" id="3.20.20.80">
    <property type="entry name" value="Glycosidases"/>
    <property type="match status" value="1"/>
</dbReference>
<feature type="domain" description="Glycoside hydrolase family 5" evidence="5">
    <location>
        <begin position="430"/>
        <end position="713"/>
    </location>
</feature>
<dbReference type="PANTHER" id="PTHR34142">
    <property type="entry name" value="ENDO-BETA-1,4-GLUCANASE A"/>
    <property type="match status" value="1"/>
</dbReference>
<organism evidence="6 7">
    <name type="scientific">Blastopirellula marina</name>
    <dbReference type="NCBI Taxonomy" id="124"/>
    <lineage>
        <taxon>Bacteria</taxon>
        <taxon>Pseudomonadati</taxon>
        <taxon>Planctomycetota</taxon>
        <taxon>Planctomycetia</taxon>
        <taxon>Pirellulales</taxon>
        <taxon>Pirellulaceae</taxon>
        <taxon>Blastopirellula</taxon>
    </lineage>
</organism>
<feature type="region of interest" description="Disordered" evidence="3">
    <location>
        <begin position="199"/>
        <end position="221"/>
    </location>
</feature>
<dbReference type="GO" id="GO:0004553">
    <property type="term" value="F:hydrolase activity, hydrolyzing O-glycosyl compounds"/>
    <property type="evidence" value="ECO:0007669"/>
    <property type="project" value="InterPro"/>
</dbReference>
<dbReference type="Pfam" id="PF00150">
    <property type="entry name" value="Cellulase"/>
    <property type="match status" value="1"/>
</dbReference>
<dbReference type="AlphaFoldDB" id="A0A2S8GFT1"/>
<evidence type="ECO:0000256" key="2">
    <source>
        <dbReference type="ARBA" id="ARBA00023295"/>
    </source>
</evidence>
<dbReference type="GO" id="GO:0009251">
    <property type="term" value="P:glucan catabolic process"/>
    <property type="evidence" value="ECO:0007669"/>
    <property type="project" value="TreeGrafter"/>
</dbReference>
<dbReference type="EMBL" id="PUHZ01000024">
    <property type="protein sequence ID" value="PQO43111.1"/>
    <property type="molecule type" value="Genomic_DNA"/>
</dbReference>